<dbReference type="OrthoDB" id="6779775at2759"/>
<gene>
    <name evidence="1" type="ORF">OnM2_010023</name>
</gene>
<organism evidence="1 2">
    <name type="scientific">Erysiphe neolycopersici</name>
    <dbReference type="NCBI Taxonomy" id="212602"/>
    <lineage>
        <taxon>Eukaryota</taxon>
        <taxon>Fungi</taxon>
        <taxon>Dikarya</taxon>
        <taxon>Ascomycota</taxon>
        <taxon>Pezizomycotina</taxon>
        <taxon>Leotiomycetes</taxon>
        <taxon>Erysiphales</taxon>
        <taxon>Erysiphaceae</taxon>
        <taxon>Erysiphe</taxon>
    </lineage>
</organism>
<feature type="non-terminal residue" evidence="1">
    <location>
        <position position="143"/>
    </location>
</feature>
<evidence type="ECO:0000313" key="1">
    <source>
        <dbReference type="EMBL" id="RKF65294.1"/>
    </source>
</evidence>
<dbReference type="Proteomes" id="UP000286134">
    <property type="component" value="Unassembled WGS sequence"/>
</dbReference>
<protein>
    <submittedName>
        <fullName evidence="1">Uncharacterized protein</fullName>
    </submittedName>
</protein>
<dbReference type="EMBL" id="MCFK01001047">
    <property type="protein sequence ID" value="RKF65294.1"/>
    <property type="molecule type" value="Genomic_DNA"/>
</dbReference>
<sequence length="143" mass="16333">MDEGTDIDKFAQELIKLQSRISSVDKSHRPSDMIMKSRLLNHFDNYKDGYFSGAVTVLRNDQSMSFFQTIDSLRTTQTSYKRQHPNHMISLVTSKECQEPSNSNKKNCAHCKKSGHIREACFLCIETPDGTKWAVKNPEMAAK</sequence>
<accession>A0A420I6M0</accession>
<comment type="caution">
    <text evidence="1">The sequence shown here is derived from an EMBL/GenBank/DDBJ whole genome shotgun (WGS) entry which is preliminary data.</text>
</comment>
<reference evidence="1 2" key="1">
    <citation type="journal article" date="2018" name="BMC Genomics">
        <title>Comparative genome analyses reveal sequence features reflecting distinct modes of host-adaptation between dicot and monocot powdery mildew.</title>
        <authorList>
            <person name="Wu Y."/>
            <person name="Ma X."/>
            <person name="Pan Z."/>
            <person name="Kale S.D."/>
            <person name="Song Y."/>
            <person name="King H."/>
            <person name="Zhang Q."/>
            <person name="Presley C."/>
            <person name="Deng X."/>
            <person name="Wei C.I."/>
            <person name="Xiao S."/>
        </authorList>
    </citation>
    <scope>NUCLEOTIDE SEQUENCE [LARGE SCALE GENOMIC DNA]</scope>
    <source>
        <strain evidence="1">UMSG2</strain>
    </source>
</reference>
<keyword evidence="2" id="KW-1185">Reference proteome</keyword>
<evidence type="ECO:0000313" key="2">
    <source>
        <dbReference type="Proteomes" id="UP000286134"/>
    </source>
</evidence>
<name>A0A420I6M0_9PEZI</name>
<dbReference type="AlphaFoldDB" id="A0A420I6M0"/>
<proteinExistence type="predicted"/>